<proteinExistence type="predicted"/>
<protein>
    <submittedName>
        <fullName evidence="1">Uncharacterized protein</fullName>
    </submittedName>
</protein>
<sequence>MTQKEGDIDLQYFLASGKSFNQHDRDRFAAGFLSYEDCEDVVKMRVLKEKEKKVKPKLHHGPFHSYEIDHDQLKNELSKFPQSRPINWTRLAKKINLSIRGKTPANAGQVLKQYATSNKIITIPGKDYLRRIRRHKKKINYKISIPTQRSAKIFKSIVKQNIQSKKFDIEEEIAPKPYKTNFINNDGELEEKITQIHGRKISLTKIISRETARLQKAGVVRDTNFHEMSMESLNDFCNRIHESSSHITASKDQRERLQKLQKTWILKMWHDHSDILNHSYVSFMTCFLYDPINFLKDQEFREQHPEKKTVNVQSIVERPQLYIFGISGSSDKEQLTYTETRLQDLENVKEVKNIDPILRVFTGDNPARQFESGQQRGGKFSCVCGVPTSEHNNFITCYTTEPPTLEERRRHVVAGEAWRKMSTGVVNPFQGLKKDDILLELETRGIWSSDERKCAVQEKLNEVLHGIARPPALCCLDPTKTTSHLNIDSYEVLACEPLHDLTNVIQNLIQGLPHHVGDNNKQEFLSFSDTTIGNKNQLKGSDARLYAVKLAKFTLQKFEEGKVEETIPNLANSLVEIITIRYSDFSTRSQKQLLRLYNQCFLFGLLCKTVIGNPQKLTARKFYGNHFHSITVHVPETARLFSLKSIVPEQEERTFGTLRRLSENTTNRQPKYVVDNAMLRIQFQASHSDHTQTIAKQNSIISKQAKLLPPQKRTLLNSTLLKKFPLLVQSHLERIPDFLLPGRNVWWSVDAEGLTFNDGPGDDNNRPEGPQLHHFRSTSLKEERTWIQQKWQECLVLYASGILQLPFQRLKTYNDGRVNYVYSAQEAAADSGTKDHQTQ</sequence>
<keyword evidence="2" id="KW-1185">Reference proteome</keyword>
<name>A0A8W8MJB8_MAGGI</name>
<evidence type="ECO:0000313" key="2">
    <source>
        <dbReference type="Proteomes" id="UP000005408"/>
    </source>
</evidence>
<reference evidence="1" key="1">
    <citation type="submission" date="2022-08" db="UniProtKB">
        <authorList>
            <consortium name="EnsemblMetazoa"/>
        </authorList>
    </citation>
    <scope>IDENTIFICATION</scope>
    <source>
        <strain evidence="1">05x7-T-G4-1.051#20</strain>
    </source>
</reference>
<organism evidence="1 2">
    <name type="scientific">Magallana gigas</name>
    <name type="common">Pacific oyster</name>
    <name type="synonym">Crassostrea gigas</name>
    <dbReference type="NCBI Taxonomy" id="29159"/>
    <lineage>
        <taxon>Eukaryota</taxon>
        <taxon>Metazoa</taxon>
        <taxon>Spiralia</taxon>
        <taxon>Lophotrochozoa</taxon>
        <taxon>Mollusca</taxon>
        <taxon>Bivalvia</taxon>
        <taxon>Autobranchia</taxon>
        <taxon>Pteriomorphia</taxon>
        <taxon>Ostreida</taxon>
        <taxon>Ostreoidea</taxon>
        <taxon>Ostreidae</taxon>
        <taxon>Magallana</taxon>
    </lineage>
</organism>
<accession>A0A8W8MJB8</accession>
<evidence type="ECO:0000313" key="1">
    <source>
        <dbReference type="EnsemblMetazoa" id="G33222.1:cds"/>
    </source>
</evidence>
<dbReference type="Proteomes" id="UP000005408">
    <property type="component" value="Unassembled WGS sequence"/>
</dbReference>
<dbReference type="EnsemblMetazoa" id="G33222.1">
    <property type="protein sequence ID" value="G33222.1:cds"/>
    <property type="gene ID" value="G33222"/>
</dbReference>
<dbReference type="AlphaFoldDB" id="A0A8W8MJB8"/>